<keyword evidence="1" id="KW-0175">Coiled coil</keyword>
<gene>
    <name evidence="3" type="primary">CCDC30</name>
</gene>
<evidence type="ECO:0000256" key="1">
    <source>
        <dbReference type="SAM" id="Coils"/>
    </source>
</evidence>
<feature type="compositionally biased region" description="Pro residues" evidence="2">
    <location>
        <begin position="1"/>
        <end position="10"/>
    </location>
</feature>
<evidence type="ECO:0000313" key="3">
    <source>
        <dbReference type="Ensembl" id="ENSCPBP00000013073.1"/>
    </source>
</evidence>
<proteinExistence type="predicted"/>
<dbReference type="InterPro" id="IPR031476">
    <property type="entry name" value="DUF4686"/>
</dbReference>
<keyword evidence="4" id="KW-1185">Reference proteome</keyword>
<feature type="coiled-coil region" evidence="1">
    <location>
        <begin position="302"/>
        <end position="350"/>
    </location>
</feature>
<organism evidence="3 4">
    <name type="scientific">Chrysemys picta bellii</name>
    <name type="common">Western painted turtle</name>
    <name type="synonym">Emys bellii</name>
    <dbReference type="NCBI Taxonomy" id="8478"/>
    <lineage>
        <taxon>Eukaryota</taxon>
        <taxon>Metazoa</taxon>
        <taxon>Chordata</taxon>
        <taxon>Craniata</taxon>
        <taxon>Vertebrata</taxon>
        <taxon>Euteleostomi</taxon>
        <taxon>Archelosauria</taxon>
        <taxon>Testudinata</taxon>
        <taxon>Testudines</taxon>
        <taxon>Cryptodira</taxon>
        <taxon>Durocryptodira</taxon>
        <taxon>Testudinoidea</taxon>
        <taxon>Emydidae</taxon>
        <taxon>Chrysemys</taxon>
    </lineage>
</organism>
<feature type="coiled-coil region" evidence="1">
    <location>
        <begin position="1070"/>
        <end position="1125"/>
    </location>
</feature>
<feature type="coiled-coil region" evidence="1">
    <location>
        <begin position="856"/>
        <end position="1019"/>
    </location>
</feature>
<sequence>MTPVAPPPAVPSAAPGAQAAPAASRPRRMEEPAREKVQVEDILERLKEEGIDPSASADEQLCYVWQLFLCNEDKLRSASQDLENLRQQQAEEMREVENYVGHVRSLTAERDAFTTEFEKENEQLKIEFTQLQLQQEAQLKEVEEMLEQEGLSEIAHSSPSEQIAYLLVERTTLLEKLEIADQKLDSHSYIDGLCAAQLQDKFDHIHQTLEDELQQQRESMQHTKETMNKSHNEELEREKVLRKRVERDLDEAARRLQMAHEEIRRLTDELDMQKKEQSKLDPALRLAPQASESWREEMSKLKESDRTELQKAMEHNNRLDKEILALRSRVRSLDSERKVFLELVEKLKEEICEYQKNEKPGLVLPGMDETDENACCSLQMQEEKDPARFEEECAIDNADSGQERREQNNETVHKRCRKVIDDIEGRNFQLLHKLQKLQREHEDLVERNEELESILGETQNQTREEREHLEGEIEGLHRKITSLETELLRAQMNKTEASMKDQETTKKVQDFQEMLKSHQEKVEVLESKLSEERDWRKQLASDLEKTQKALKAEKKELHNSKSELVSLYNELQNLRGAAEERDFLNVTHEKLQHENTSLETKVSELSQECEQLNQLVVKQKIDENFTISETTYEELLTKARILEEQIQILGGEREQLCTKLLESNKKTKELEKEVKGSNEEKQLLLEENAQLRQDILATREQFHSKIEEAVSIKSETSQENQPLNPQSSECNTALNMSIKQYLSGERLLQQHQEEMQQLRQDFHRVQNLCSSAEKELRYEREKNLDLKKHNILLQQENTKVKAELRQVQLKLTDSTKMCSSLTVQWEHSQQKVKELELELLKHSQSSKLQSSLQEKLALEKSRATDAEKKVLELQQQLKESHHQLRLTETHVLGRKQMEEELKEAQERETQLLRQLQEEQRKRKLLDQHAEELQQQLRHSHETETLLAKTHAELQVRFQQQEAQLRILEEGKKTALNEHLHCQKTNQNLSEQLSLLQQEKETLHEEYDRLLKQLDIYVRKHNERQLRHKAKLRRAKETFIHEVKQRDVRIKQLESEIVLSRSQTGKEHALIRQITTENENLLQEKRELLQQLNEQEEVGRNNKWIISTIQNRVQFLDEENKRLQESTLQLSSQVGVLERTLRNIQTHSLEDFRSIGFSECQLLSKMLPRPNISFSATGLPNSLGILRAIQDVKPEEGTETPKSLFSLSPSQPSEIGYLNVTSPGDTTNFPTQPQSPSFGCDSV</sequence>
<evidence type="ECO:0000313" key="4">
    <source>
        <dbReference type="Proteomes" id="UP000694380"/>
    </source>
</evidence>
<dbReference type="Proteomes" id="UP000694380">
    <property type="component" value="Unplaced"/>
</dbReference>
<dbReference type="PANTHER" id="PTHR34479">
    <property type="entry name" value="COILED-COIL DOMAIN-CONTAINING PROTEIN 30"/>
    <property type="match status" value="1"/>
</dbReference>
<feature type="region of interest" description="Disordered" evidence="2">
    <location>
        <begin position="1195"/>
        <end position="1242"/>
    </location>
</feature>
<accession>A0A8C3HAV9</accession>
<feature type="compositionally biased region" description="Low complexity" evidence="2">
    <location>
        <begin position="11"/>
        <end position="24"/>
    </location>
</feature>
<reference evidence="3" key="1">
    <citation type="submission" date="2025-08" db="UniProtKB">
        <authorList>
            <consortium name="Ensembl"/>
        </authorList>
    </citation>
    <scope>IDENTIFICATION</scope>
</reference>
<name>A0A8C3HAV9_CHRPI</name>
<dbReference type="InterPro" id="IPR052825">
    <property type="entry name" value="CCD-Prefoldin_beta-like"/>
</dbReference>
<feature type="compositionally biased region" description="Basic and acidic residues" evidence="2">
    <location>
        <begin position="27"/>
        <end position="36"/>
    </location>
</feature>
<feature type="coiled-coil region" evidence="1">
    <location>
        <begin position="741"/>
        <end position="775"/>
    </location>
</feature>
<dbReference type="Pfam" id="PF15742">
    <property type="entry name" value="DUF4686"/>
    <property type="match status" value="1"/>
</dbReference>
<feature type="coiled-coil region" evidence="1">
    <location>
        <begin position="206"/>
        <end position="276"/>
    </location>
</feature>
<dbReference type="GeneTree" id="ENSGT00940000165031"/>
<reference evidence="3" key="2">
    <citation type="submission" date="2025-09" db="UniProtKB">
        <authorList>
            <consortium name="Ensembl"/>
        </authorList>
    </citation>
    <scope>IDENTIFICATION</scope>
</reference>
<feature type="coiled-coil region" evidence="1">
    <location>
        <begin position="72"/>
        <end position="141"/>
    </location>
</feature>
<feature type="coiled-coil region" evidence="1">
    <location>
        <begin position="420"/>
        <end position="701"/>
    </location>
</feature>
<feature type="compositionally biased region" description="Polar residues" evidence="2">
    <location>
        <begin position="1199"/>
        <end position="1236"/>
    </location>
</feature>
<dbReference type="PANTHER" id="PTHR34479:SF1">
    <property type="entry name" value="COILED-COIL DOMAIN-CONTAINING PROTEIN 30"/>
    <property type="match status" value="1"/>
</dbReference>
<evidence type="ECO:0000256" key="2">
    <source>
        <dbReference type="SAM" id="MobiDB-lite"/>
    </source>
</evidence>
<dbReference type="Gene3D" id="1.10.287.1490">
    <property type="match status" value="1"/>
</dbReference>
<dbReference type="Ensembl" id="ENSCPBT00000015537.1">
    <property type="protein sequence ID" value="ENSCPBP00000013073.1"/>
    <property type="gene ID" value="ENSCPBG00000009819.1"/>
</dbReference>
<protein>
    <submittedName>
        <fullName evidence="3">Coiled-coil domain containing 30</fullName>
    </submittedName>
</protein>
<dbReference type="AlphaFoldDB" id="A0A8C3HAV9"/>
<feature type="region of interest" description="Disordered" evidence="2">
    <location>
        <begin position="1"/>
        <end position="36"/>
    </location>
</feature>
<dbReference type="OrthoDB" id="10007527at2759"/>